<gene>
    <name evidence="1" type="ORF">NDU88_007384</name>
</gene>
<dbReference type="Proteomes" id="UP001066276">
    <property type="component" value="Chromosome 6"/>
</dbReference>
<keyword evidence="2" id="KW-1185">Reference proteome</keyword>
<accession>A0AAV7QNV1</accession>
<evidence type="ECO:0000313" key="2">
    <source>
        <dbReference type="Proteomes" id="UP001066276"/>
    </source>
</evidence>
<reference evidence="1" key="1">
    <citation type="journal article" date="2022" name="bioRxiv">
        <title>Sequencing and chromosome-scale assembly of the giantPleurodeles waltlgenome.</title>
        <authorList>
            <person name="Brown T."/>
            <person name="Elewa A."/>
            <person name="Iarovenko S."/>
            <person name="Subramanian E."/>
            <person name="Araus A.J."/>
            <person name="Petzold A."/>
            <person name="Susuki M."/>
            <person name="Suzuki K.-i.T."/>
            <person name="Hayashi T."/>
            <person name="Toyoda A."/>
            <person name="Oliveira C."/>
            <person name="Osipova E."/>
            <person name="Leigh N.D."/>
            <person name="Simon A."/>
            <person name="Yun M.H."/>
        </authorList>
    </citation>
    <scope>NUCLEOTIDE SEQUENCE</scope>
    <source>
        <strain evidence="1">20211129_DDA</strain>
        <tissue evidence="1">Liver</tissue>
    </source>
</reference>
<comment type="caution">
    <text evidence="1">The sequence shown here is derived from an EMBL/GenBank/DDBJ whole genome shotgun (WGS) entry which is preliminary data.</text>
</comment>
<name>A0AAV7QNV1_PLEWA</name>
<dbReference type="AlphaFoldDB" id="A0AAV7QNV1"/>
<protein>
    <submittedName>
        <fullName evidence="1">Uncharacterized protein</fullName>
    </submittedName>
</protein>
<dbReference type="EMBL" id="JANPWB010000010">
    <property type="protein sequence ID" value="KAJ1141047.1"/>
    <property type="molecule type" value="Genomic_DNA"/>
</dbReference>
<proteinExistence type="predicted"/>
<sequence>MLPAARFLQAVKLWSCSKHNLKAPWGRRDTSYRSTVRRGLKPILPASLLSPSSGGGDAGASQAIVEAVIVAVAAAGLPLAPIPHKLHLVGPLPQGSTGGAANHEAFMMRLSRHAPDVLAERAMFLVPEQRLSISRVCLERELQL</sequence>
<evidence type="ECO:0000313" key="1">
    <source>
        <dbReference type="EMBL" id="KAJ1141047.1"/>
    </source>
</evidence>
<organism evidence="1 2">
    <name type="scientific">Pleurodeles waltl</name>
    <name type="common">Iberian ribbed newt</name>
    <dbReference type="NCBI Taxonomy" id="8319"/>
    <lineage>
        <taxon>Eukaryota</taxon>
        <taxon>Metazoa</taxon>
        <taxon>Chordata</taxon>
        <taxon>Craniata</taxon>
        <taxon>Vertebrata</taxon>
        <taxon>Euteleostomi</taxon>
        <taxon>Amphibia</taxon>
        <taxon>Batrachia</taxon>
        <taxon>Caudata</taxon>
        <taxon>Salamandroidea</taxon>
        <taxon>Salamandridae</taxon>
        <taxon>Pleurodelinae</taxon>
        <taxon>Pleurodeles</taxon>
    </lineage>
</organism>